<dbReference type="Pfam" id="PF12253">
    <property type="entry name" value="CAF1A_dimeriz"/>
    <property type="match status" value="1"/>
</dbReference>
<accession>A0A9Q0KEH8</accession>
<evidence type="ECO:0000313" key="9">
    <source>
        <dbReference type="Proteomes" id="UP001141806"/>
    </source>
</evidence>
<reference evidence="8" key="1">
    <citation type="journal article" date="2023" name="Plant J.">
        <title>The genome of the king protea, Protea cynaroides.</title>
        <authorList>
            <person name="Chang J."/>
            <person name="Duong T.A."/>
            <person name="Schoeman C."/>
            <person name="Ma X."/>
            <person name="Roodt D."/>
            <person name="Barker N."/>
            <person name="Li Z."/>
            <person name="Van de Peer Y."/>
            <person name="Mizrachi E."/>
        </authorList>
    </citation>
    <scope>NUCLEOTIDE SEQUENCE</scope>
    <source>
        <tissue evidence="8">Young leaves</tissue>
    </source>
</reference>
<dbReference type="OrthoDB" id="440676at2759"/>
<keyword evidence="2" id="KW-0227">DNA damage</keyword>
<feature type="region of interest" description="Disordered" evidence="5">
    <location>
        <begin position="264"/>
        <end position="341"/>
    </location>
</feature>
<evidence type="ECO:0000313" key="8">
    <source>
        <dbReference type="EMBL" id="KAJ4968992.1"/>
    </source>
</evidence>
<dbReference type="GO" id="GO:0005634">
    <property type="term" value="C:nucleus"/>
    <property type="evidence" value="ECO:0007669"/>
    <property type="project" value="UniProtKB-SubCell"/>
</dbReference>
<evidence type="ECO:0000256" key="5">
    <source>
        <dbReference type="SAM" id="MobiDB-lite"/>
    </source>
</evidence>
<dbReference type="PANTHER" id="PTHR15272">
    <property type="entry name" value="CHROMATIN ASSEMBLY FACTOR 1 SUBUNIT A CAF-1 SUBUNIT A"/>
    <property type="match status" value="1"/>
</dbReference>
<keyword evidence="3" id="KW-0234">DNA repair</keyword>
<feature type="compositionally biased region" description="Acidic residues" evidence="5">
    <location>
        <begin position="531"/>
        <end position="541"/>
    </location>
</feature>
<dbReference type="EMBL" id="JAMYWD010000006">
    <property type="protein sequence ID" value="KAJ4968992.1"/>
    <property type="molecule type" value="Genomic_DNA"/>
</dbReference>
<evidence type="ECO:0000256" key="3">
    <source>
        <dbReference type="ARBA" id="ARBA00023204"/>
    </source>
</evidence>
<gene>
    <name evidence="8" type="ORF">NE237_015693</name>
</gene>
<dbReference type="GO" id="GO:0006281">
    <property type="term" value="P:DNA repair"/>
    <property type="evidence" value="ECO:0007669"/>
    <property type="project" value="UniProtKB-KW"/>
</dbReference>
<feature type="compositionally biased region" description="Basic and acidic residues" evidence="5">
    <location>
        <begin position="14"/>
        <end position="29"/>
    </location>
</feature>
<protein>
    <recommendedName>
        <fullName evidence="10">Chromatin assembly factor 1 subunit FAS1</fullName>
    </recommendedName>
</protein>
<evidence type="ECO:0000256" key="2">
    <source>
        <dbReference type="ARBA" id="ARBA00022763"/>
    </source>
</evidence>
<feature type="compositionally biased region" description="Polar residues" evidence="5">
    <location>
        <begin position="808"/>
        <end position="819"/>
    </location>
</feature>
<dbReference type="GO" id="GO:0033186">
    <property type="term" value="C:CAF-1 complex"/>
    <property type="evidence" value="ECO:0007669"/>
    <property type="project" value="TreeGrafter"/>
</dbReference>
<evidence type="ECO:0000256" key="1">
    <source>
        <dbReference type="ARBA" id="ARBA00004123"/>
    </source>
</evidence>
<feature type="domain" description="Chromatin assembly factor 1 subunit Cac1-like C-terminal" evidence="7">
    <location>
        <begin position="718"/>
        <end position="768"/>
    </location>
</feature>
<feature type="compositionally biased region" description="Basic and acidic residues" evidence="5">
    <location>
        <begin position="264"/>
        <end position="335"/>
    </location>
</feature>
<feature type="domain" description="Chromatin assembly factor 1 subunit A dimerization" evidence="6">
    <location>
        <begin position="490"/>
        <end position="557"/>
    </location>
</feature>
<dbReference type="Pfam" id="PF21796">
    <property type="entry name" value="Cac1_C"/>
    <property type="match status" value="1"/>
</dbReference>
<keyword evidence="4" id="KW-0539">Nucleus</keyword>
<evidence type="ECO:0008006" key="10">
    <source>
        <dbReference type="Google" id="ProtNLM"/>
    </source>
</evidence>
<dbReference type="InterPro" id="IPR048800">
    <property type="entry name" value="Cac1-like_C"/>
</dbReference>
<feature type="region of interest" description="Disordered" evidence="5">
    <location>
        <begin position="1"/>
        <end position="36"/>
    </location>
</feature>
<evidence type="ECO:0000259" key="6">
    <source>
        <dbReference type="Pfam" id="PF12253"/>
    </source>
</evidence>
<dbReference type="InterPro" id="IPR022043">
    <property type="entry name" value="CAF1A_DD"/>
</dbReference>
<comment type="subcellular location">
    <subcellularLocation>
        <location evidence="1">Nucleus</location>
    </subcellularLocation>
</comment>
<feature type="region of interest" description="Disordered" evidence="5">
    <location>
        <begin position="806"/>
        <end position="826"/>
    </location>
</feature>
<dbReference type="GO" id="GO:0006334">
    <property type="term" value="P:nucleosome assembly"/>
    <property type="evidence" value="ECO:0007669"/>
    <property type="project" value="TreeGrafter"/>
</dbReference>
<feature type="compositionally biased region" description="Acidic residues" evidence="5">
    <location>
        <begin position="548"/>
        <end position="557"/>
    </location>
</feature>
<dbReference type="AlphaFoldDB" id="A0A9Q0KEH8"/>
<comment type="caution">
    <text evidence="8">The sequence shown here is derived from an EMBL/GenBank/DDBJ whole genome shotgun (WGS) entry which is preliminary data.</text>
</comment>
<proteinExistence type="predicted"/>
<organism evidence="8 9">
    <name type="scientific">Protea cynaroides</name>
    <dbReference type="NCBI Taxonomy" id="273540"/>
    <lineage>
        <taxon>Eukaryota</taxon>
        <taxon>Viridiplantae</taxon>
        <taxon>Streptophyta</taxon>
        <taxon>Embryophyta</taxon>
        <taxon>Tracheophyta</taxon>
        <taxon>Spermatophyta</taxon>
        <taxon>Magnoliopsida</taxon>
        <taxon>Proteales</taxon>
        <taxon>Proteaceae</taxon>
        <taxon>Protea</taxon>
    </lineage>
</organism>
<evidence type="ECO:0000256" key="4">
    <source>
        <dbReference type="ARBA" id="ARBA00023242"/>
    </source>
</evidence>
<sequence length="826" mass="94457">MAENMVVDGLPVHGSRDLEMKDASQDKSVKKSLKRKRVSVPEYVSQEDRESRIHELQQELNSLFQYFKEVSLQKVCSYDSSGGGCSSNSMIACCLEESNLPFSKLVDEIYEKLKMRDGITLAYVRSTVLSVGQRLMYGIANADADVLEDNSETCLWCWETRDLKSIPKNQRGDLSIRRICRKKIHERVTAVSAMMSALQVSGSNQVFRTDLMKASEKLGKVLNEADIRLLVENMVQKNGAGMAEREAKLKEKELIKGLERNKREVEKEKKRMEREIQKEKLQSEKELKRLQDEAEKEERHREREEAEMKKQLKRQQEEAEKDRRRREKEEADLKKQLSIQKQASMMERFLKNKRDDLPTQGEKSSRQATSYDSSWKKDEMLNAVTLFMDNDVSWKDGISTDELFKSHLSSWYQLSHSSHSNKPQHWGIRHKPKSVLIKELKLTSNKGVEHGDELDKLVNGWEETVSDDRSGHDNADDPLTDILKHNRVKQLLQFDKSCRPAFYGIWPKKSNVIGPRHPFKKDPDLDYDIDSEEEWEEEEPGESLSDCDKDDEEESVEEGNLRIDDEDGSEDGFFVPDGYLSENEGVQVDRMESDAVDNEDRSSPSCKQESESDEFRAFLRLHKYLHNLTENALRKNQPLIISNLMHEKSNLLVTKDTCDSPTLEVMCLQALRMQAFPGAPPVEKLKDKLDVDDDVSLTQGKDNTPPTRGVAVIPDTALPKFVSVIQSSPSGMGKVVGSLQQIFPDVPKCQLKSKVREISEFLDNRWQVRKEVLDKLGSSISPEKNSGRPKGIARFFSKRCLPPDAETVSANETSQSQSCCKPENVL</sequence>
<dbReference type="Proteomes" id="UP001141806">
    <property type="component" value="Unassembled WGS sequence"/>
</dbReference>
<keyword evidence="9" id="KW-1185">Reference proteome</keyword>
<feature type="region of interest" description="Disordered" evidence="5">
    <location>
        <begin position="352"/>
        <end position="371"/>
    </location>
</feature>
<name>A0A9Q0KEH8_9MAGN</name>
<dbReference type="PANTHER" id="PTHR15272:SF0">
    <property type="entry name" value="CHROMATIN ASSEMBLY FACTOR 1 SUBUNIT A"/>
    <property type="match status" value="1"/>
</dbReference>
<feature type="region of interest" description="Disordered" evidence="5">
    <location>
        <begin position="531"/>
        <end position="610"/>
    </location>
</feature>
<evidence type="ECO:0000259" key="7">
    <source>
        <dbReference type="Pfam" id="PF21796"/>
    </source>
</evidence>
<feature type="compositionally biased region" description="Basic and acidic residues" evidence="5">
    <location>
        <begin position="587"/>
        <end position="610"/>
    </location>
</feature>